<keyword evidence="2" id="KW-1185">Reference proteome</keyword>
<name>A0A5C3LAZ1_COPMA</name>
<dbReference type="OrthoDB" id="3054875at2759"/>
<organism evidence="1 2">
    <name type="scientific">Coprinopsis marcescibilis</name>
    <name type="common">Agaric fungus</name>
    <name type="synonym">Psathyrella marcescibilis</name>
    <dbReference type="NCBI Taxonomy" id="230819"/>
    <lineage>
        <taxon>Eukaryota</taxon>
        <taxon>Fungi</taxon>
        <taxon>Dikarya</taxon>
        <taxon>Basidiomycota</taxon>
        <taxon>Agaricomycotina</taxon>
        <taxon>Agaricomycetes</taxon>
        <taxon>Agaricomycetidae</taxon>
        <taxon>Agaricales</taxon>
        <taxon>Agaricineae</taxon>
        <taxon>Psathyrellaceae</taxon>
        <taxon>Coprinopsis</taxon>
    </lineage>
</organism>
<accession>A0A5C3LAZ1</accession>
<gene>
    <name evidence="1" type="ORF">FA15DRAFT_357971</name>
</gene>
<dbReference type="AlphaFoldDB" id="A0A5C3LAZ1"/>
<evidence type="ECO:0000313" key="2">
    <source>
        <dbReference type="Proteomes" id="UP000307440"/>
    </source>
</evidence>
<dbReference type="EMBL" id="ML210186">
    <property type="protein sequence ID" value="TFK25448.1"/>
    <property type="molecule type" value="Genomic_DNA"/>
</dbReference>
<protein>
    <recommendedName>
        <fullName evidence="3">F-box domain-containing protein</fullName>
    </recommendedName>
</protein>
<evidence type="ECO:0000313" key="1">
    <source>
        <dbReference type="EMBL" id="TFK25448.1"/>
    </source>
</evidence>
<dbReference type="Proteomes" id="UP000307440">
    <property type="component" value="Unassembled WGS sequence"/>
</dbReference>
<sequence length="404" mass="46100">MAGLHTLSITVSSPEGRFLGVPREWRRGTTALAHADSFGLITNMSSFALGLHTFTYRDPVSKELAAEVGSLERLTKLDLTPTCHVDYTDFIGIKRLESLREVRICALLLSHKPTGQKRMRVLETIPVIPNLLRLEIVAPSDGDMYYLYDLFASQTTMTHVQLTYSTQWIYTFPFYVLSAVLGVNRSIQHFDVKNLADPSLGPSDPELKILNATLRTHWSEVKQQELLSHITHRLRNHSLAELVMDDLPVFSGRMIQKCRDKCLRADCSKLETFRFVVGRKYRAPDDERYLATFADLQRLAISGCRSLKHLELQFNELDLPMNASRLARIPDKDVLRSDHGLETLGIVMDGEYKALSFQQMVAVALYLDRLFPVLEMVWGISRKVWEDVDTLVKSYQKRRNDVGL</sequence>
<dbReference type="SUPFAM" id="SSF52047">
    <property type="entry name" value="RNI-like"/>
    <property type="match status" value="1"/>
</dbReference>
<reference evidence="1 2" key="1">
    <citation type="journal article" date="2019" name="Nat. Ecol. Evol.">
        <title>Megaphylogeny resolves global patterns of mushroom evolution.</title>
        <authorList>
            <person name="Varga T."/>
            <person name="Krizsan K."/>
            <person name="Foldi C."/>
            <person name="Dima B."/>
            <person name="Sanchez-Garcia M."/>
            <person name="Sanchez-Ramirez S."/>
            <person name="Szollosi G.J."/>
            <person name="Szarkandi J.G."/>
            <person name="Papp V."/>
            <person name="Albert L."/>
            <person name="Andreopoulos W."/>
            <person name="Angelini C."/>
            <person name="Antonin V."/>
            <person name="Barry K.W."/>
            <person name="Bougher N.L."/>
            <person name="Buchanan P."/>
            <person name="Buyck B."/>
            <person name="Bense V."/>
            <person name="Catcheside P."/>
            <person name="Chovatia M."/>
            <person name="Cooper J."/>
            <person name="Damon W."/>
            <person name="Desjardin D."/>
            <person name="Finy P."/>
            <person name="Geml J."/>
            <person name="Haridas S."/>
            <person name="Hughes K."/>
            <person name="Justo A."/>
            <person name="Karasinski D."/>
            <person name="Kautmanova I."/>
            <person name="Kiss B."/>
            <person name="Kocsube S."/>
            <person name="Kotiranta H."/>
            <person name="LaButti K.M."/>
            <person name="Lechner B.E."/>
            <person name="Liimatainen K."/>
            <person name="Lipzen A."/>
            <person name="Lukacs Z."/>
            <person name="Mihaltcheva S."/>
            <person name="Morgado L.N."/>
            <person name="Niskanen T."/>
            <person name="Noordeloos M.E."/>
            <person name="Ohm R.A."/>
            <person name="Ortiz-Santana B."/>
            <person name="Ovrebo C."/>
            <person name="Racz N."/>
            <person name="Riley R."/>
            <person name="Savchenko A."/>
            <person name="Shiryaev A."/>
            <person name="Soop K."/>
            <person name="Spirin V."/>
            <person name="Szebenyi C."/>
            <person name="Tomsovsky M."/>
            <person name="Tulloss R.E."/>
            <person name="Uehling J."/>
            <person name="Grigoriev I.V."/>
            <person name="Vagvolgyi C."/>
            <person name="Papp T."/>
            <person name="Martin F.M."/>
            <person name="Miettinen O."/>
            <person name="Hibbett D.S."/>
            <person name="Nagy L.G."/>
        </authorList>
    </citation>
    <scope>NUCLEOTIDE SEQUENCE [LARGE SCALE GENOMIC DNA]</scope>
    <source>
        <strain evidence="1 2">CBS 121175</strain>
    </source>
</reference>
<evidence type="ECO:0008006" key="3">
    <source>
        <dbReference type="Google" id="ProtNLM"/>
    </source>
</evidence>
<proteinExistence type="predicted"/>